<evidence type="ECO:0000313" key="4">
    <source>
        <dbReference type="Proteomes" id="UP000311382"/>
    </source>
</evidence>
<organism evidence="3 4">
    <name type="scientific">Rhodotorula diobovata</name>
    <dbReference type="NCBI Taxonomy" id="5288"/>
    <lineage>
        <taxon>Eukaryota</taxon>
        <taxon>Fungi</taxon>
        <taxon>Dikarya</taxon>
        <taxon>Basidiomycota</taxon>
        <taxon>Pucciniomycotina</taxon>
        <taxon>Microbotryomycetes</taxon>
        <taxon>Sporidiobolales</taxon>
        <taxon>Sporidiobolaceae</taxon>
        <taxon>Rhodotorula</taxon>
    </lineage>
</organism>
<dbReference type="AlphaFoldDB" id="A0A5C5G0L8"/>
<dbReference type="OrthoDB" id="2110422at2759"/>
<dbReference type="PANTHER" id="PTHR40629:SF1">
    <property type="entry name" value="PRO41 PROTEIN"/>
    <property type="match status" value="1"/>
</dbReference>
<dbReference type="PANTHER" id="PTHR40629">
    <property type="entry name" value="PRO41 PROTEIN"/>
    <property type="match status" value="1"/>
</dbReference>
<dbReference type="Proteomes" id="UP000311382">
    <property type="component" value="Unassembled WGS sequence"/>
</dbReference>
<sequence length="155" mass="17419">MGVLIWHDWARLLALTSACYVGWATLWAFFYRKFFWDFVGASLGPEGLVPPPSAHFFVVVIVDFPVLQIINLVNALVTLALEWPFPPLKRLKLHRSLLLRVFLYTWCTFVASLVYQTAFPALFYLVTLFAYATALAKGEIMGRDAQSSAAATGKV</sequence>
<keyword evidence="4" id="KW-1185">Reference proteome</keyword>
<accession>A0A5C5G0L8</accession>
<protein>
    <recommendedName>
        <fullName evidence="2">DUF7727 domain-containing protein</fullName>
    </recommendedName>
</protein>
<keyword evidence="1" id="KW-0472">Membrane</keyword>
<name>A0A5C5G0L8_9BASI</name>
<proteinExistence type="predicted"/>
<feature type="transmembrane region" description="Helical" evidence="1">
    <location>
        <begin position="12"/>
        <end position="34"/>
    </location>
</feature>
<dbReference type="InterPro" id="IPR056144">
    <property type="entry name" value="DUF7727"/>
</dbReference>
<dbReference type="EMBL" id="SOZI01000025">
    <property type="protein sequence ID" value="TNY22455.1"/>
    <property type="molecule type" value="Genomic_DNA"/>
</dbReference>
<feature type="domain" description="DUF7727" evidence="2">
    <location>
        <begin position="1"/>
        <end position="139"/>
    </location>
</feature>
<keyword evidence="1" id="KW-1133">Transmembrane helix</keyword>
<keyword evidence="1" id="KW-0812">Transmembrane</keyword>
<evidence type="ECO:0000313" key="3">
    <source>
        <dbReference type="EMBL" id="TNY22455.1"/>
    </source>
</evidence>
<dbReference type="Pfam" id="PF24853">
    <property type="entry name" value="DUF7727"/>
    <property type="match status" value="1"/>
</dbReference>
<comment type="caution">
    <text evidence="3">The sequence shown here is derived from an EMBL/GenBank/DDBJ whole genome shotgun (WGS) entry which is preliminary data.</text>
</comment>
<evidence type="ECO:0000256" key="1">
    <source>
        <dbReference type="SAM" id="Phobius"/>
    </source>
</evidence>
<reference evidence="3 4" key="1">
    <citation type="submission" date="2019-03" db="EMBL/GenBank/DDBJ databases">
        <title>Rhodosporidium diobovatum UCD-FST 08-225 genome sequencing, assembly, and annotation.</title>
        <authorList>
            <person name="Fakankun I.U."/>
            <person name="Fristensky B."/>
            <person name="Levin D.B."/>
        </authorList>
    </citation>
    <scope>NUCLEOTIDE SEQUENCE [LARGE SCALE GENOMIC DNA]</scope>
    <source>
        <strain evidence="3 4">UCD-FST 08-225</strain>
    </source>
</reference>
<feature type="transmembrane region" description="Helical" evidence="1">
    <location>
        <begin position="54"/>
        <end position="77"/>
    </location>
</feature>
<evidence type="ECO:0000259" key="2">
    <source>
        <dbReference type="Pfam" id="PF24853"/>
    </source>
</evidence>
<feature type="transmembrane region" description="Helical" evidence="1">
    <location>
        <begin position="97"/>
        <end position="115"/>
    </location>
</feature>
<gene>
    <name evidence="3" type="ORF">DMC30DRAFT_145228</name>
</gene>